<dbReference type="SUPFAM" id="SSF116734">
    <property type="entry name" value="DNA methylase specificity domain"/>
    <property type="match status" value="2"/>
</dbReference>
<proteinExistence type="inferred from homology"/>
<accession>A0AAE7NNA8</accession>
<evidence type="ECO:0000256" key="2">
    <source>
        <dbReference type="ARBA" id="ARBA00022747"/>
    </source>
</evidence>
<dbReference type="KEGG" id="barh:WN72_09340"/>
<dbReference type="REBASE" id="454827">
    <property type="entry name" value="S.Bar51107ORF9345P"/>
</dbReference>
<reference evidence="5 6" key="1">
    <citation type="submission" date="2018-06" db="EMBL/GenBank/DDBJ databases">
        <title>Comparative genomics of Bradyrhizobium nodulating Arachidis hypogaea.</title>
        <authorList>
            <person name="Li Y."/>
        </authorList>
    </citation>
    <scope>NUCLEOTIDE SEQUENCE [LARGE SCALE GENOMIC DNA]</scope>
    <source>
        <strain evidence="5 6">CCBAU 051107</strain>
    </source>
</reference>
<evidence type="ECO:0000313" key="6">
    <source>
        <dbReference type="Proteomes" id="UP000594015"/>
    </source>
</evidence>
<comment type="similarity">
    <text evidence="1">Belongs to the type-I restriction system S methylase family.</text>
</comment>
<keyword evidence="2" id="KW-0680">Restriction system</keyword>
<feature type="domain" description="Type I restriction modification DNA specificity" evidence="4">
    <location>
        <begin position="303"/>
        <end position="400"/>
    </location>
</feature>
<keyword evidence="5" id="KW-0378">Hydrolase</keyword>
<dbReference type="InterPro" id="IPR044946">
    <property type="entry name" value="Restrct_endonuc_typeI_TRD_sf"/>
</dbReference>
<dbReference type="GO" id="GO:0003677">
    <property type="term" value="F:DNA binding"/>
    <property type="evidence" value="ECO:0007669"/>
    <property type="project" value="UniProtKB-KW"/>
</dbReference>
<dbReference type="GO" id="GO:0009307">
    <property type="term" value="P:DNA restriction-modification system"/>
    <property type="evidence" value="ECO:0007669"/>
    <property type="project" value="UniProtKB-KW"/>
</dbReference>
<dbReference type="AlphaFoldDB" id="A0AAE7NNA8"/>
<dbReference type="EMBL" id="CP030050">
    <property type="protein sequence ID" value="QOZ66555.1"/>
    <property type="molecule type" value="Genomic_DNA"/>
</dbReference>
<keyword evidence="3" id="KW-0238">DNA-binding</keyword>
<name>A0AAE7NNA8_9BRAD</name>
<dbReference type="InterPro" id="IPR052021">
    <property type="entry name" value="Type-I_RS_S_subunit"/>
</dbReference>
<keyword evidence="5" id="KW-0255">Endonuclease</keyword>
<gene>
    <name evidence="5" type="ORF">WN72_09340</name>
</gene>
<dbReference type="PANTHER" id="PTHR30408:SF12">
    <property type="entry name" value="TYPE I RESTRICTION ENZYME MJAVIII SPECIFICITY SUBUNIT"/>
    <property type="match status" value="1"/>
</dbReference>
<dbReference type="PANTHER" id="PTHR30408">
    <property type="entry name" value="TYPE-1 RESTRICTION ENZYME ECOKI SPECIFICITY PROTEIN"/>
    <property type="match status" value="1"/>
</dbReference>
<dbReference type="Gene3D" id="3.90.220.20">
    <property type="entry name" value="DNA methylase specificity domains"/>
    <property type="match status" value="2"/>
</dbReference>
<dbReference type="Pfam" id="PF01420">
    <property type="entry name" value="Methylase_S"/>
    <property type="match status" value="2"/>
</dbReference>
<keyword evidence="5" id="KW-0540">Nuclease</keyword>
<dbReference type="InterPro" id="IPR000055">
    <property type="entry name" value="Restrct_endonuc_typeI_TRD"/>
</dbReference>
<evidence type="ECO:0000256" key="1">
    <source>
        <dbReference type="ARBA" id="ARBA00010923"/>
    </source>
</evidence>
<dbReference type="Proteomes" id="UP000594015">
    <property type="component" value="Chromosome"/>
</dbReference>
<dbReference type="GO" id="GO:0004519">
    <property type="term" value="F:endonuclease activity"/>
    <property type="evidence" value="ECO:0007669"/>
    <property type="project" value="UniProtKB-KW"/>
</dbReference>
<dbReference type="CDD" id="cd17249">
    <property type="entry name" value="RMtype1_S_EcoR124I-TRD2-CR2_like"/>
    <property type="match status" value="1"/>
</dbReference>
<evidence type="ECO:0000259" key="4">
    <source>
        <dbReference type="Pfam" id="PF01420"/>
    </source>
</evidence>
<sequence length="448" mass="50247">MMATRYSAYKPYDTAWLPELPAHWSRSRIKFLATFMVSGGTPPTSVDGYWGGDIAWVSPKDMKTGIITETEDYITPDAIAVSAARMVPARTLLMVVRSGILRHSIPVALAGKHLAINQDIKAIGFSNRILPDFAKYFIEGQQAVLLSRWCKPGTTVESIESEYFANDEMPVPPIVDQSAIVRFLDSETARIDELIDKERRLLELLEEKRLAVITHAVTKGLDPKARMKDSGIDWLGQIPAHWELKRLKYFSAVYDCKHVTPTYIDDGFPLVSTTEVKPFSLAFSAARQVGEDDFSNMTEGGRLPTRDDIIYSRNVSVGSAARVADEVSFCMGQDLCLIRPAHEVRSEFLEFSLNSNAVLGQIDSLTVGATFKRINVERIRNYWIPLPPDDEQHRIILYLEGNIAHLRRITTAVEMAIQRLVEYRSALITNAVTGKIDVRDLKNREAAA</sequence>
<protein>
    <submittedName>
        <fullName evidence="5">Restriction endonuclease subunit S</fullName>
    </submittedName>
</protein>
<feature type="domain" description="Type I restriction modification DNA specificity" evidence="4">
    <location>
        <begin position="23"/>
        <end position="197"/>
    </location>
</feature>
<evidence type="ECO:0000313" key="5">
    <source>
        <dbReference type="EMBL" id="QOZ66555.1"/>
    </source>
</evidence>
<organism evidence="5 6">
    <name type="scientific">Bradyrhizobium arachidis</name>
    <dbReference type="NCBI Taxonomy" id="858423"/>
    <lineage>
        <taxon>Bacteria</taxon>
        <taxon>Pseudomonadati</taxon>
        <taxon>Pseudomonadota</taxon>
        <taxon>Alphaproteobacteria</taxon>
        <taxon>Hyphomicrobiales</taxon>
        <taxon>Nitrobacteraceae</taxon>
        <taxon>Bradyrhizobium</taxon>
    </lineage>
</organism>
<evidence type="ECO:0000256" key="3">
    <source>
        <dbReference type="ARBA" id="ARBA00023125"/>
    </source>
</evidence>
<dbReference type="Gene3D" id="1.10.287.1120">
    <property type="entry name" value="Bipartite methylase S protein"/>
    <property type="match status" value="1"/>
</dbReference>